<protein>
    <recommendedName>
        <fullName evidence="2">TIL domain-containing protein</fullName>
    </recommendedName>
</protein>
<feature type="chain" id="PRO_5019025609" description="TIL domain-containing protein" evidence="1">
    <location>
        <begin position="21"/>
        <end position="76"/>
    </location>
</feature>
<dbReference type="InterPro" id="IPR002919">
    <property type="entry name" value="TIL_dom"/>
</dbReference>
<gene>
    <name evidence="3" type="ORF">B4U80_14927</name>
</gene>
<reference evidence="3 4" key="1">
    <citation type="journal article" date="2018" name="Gigascience">
        <title>Genomes of trombidid mites reveal novel predicted allergens and laterally-transferred genes associated with secondary metabolism.</title>
        <authorList>
            <person name="Dong X."/>
            <person name="Chaisiri K."/>
            <person name="Xia D."/>
            <person name="Armstrong S.D."/>
            <person name="Fang Y."/>
            <person name="Donnelly M.J."/>
            <person name="Kadowaki T."/>
            <person name="McGarry J.W."/>
            <person name="Darby A.C."/>
            <person name="Makepeace B.L."/>
        </authorList>
    </citation>
    <scope>NUCLEOTIDE SEQUENCE [LARGE SCALE GENOMIC DNA]</scope>
    <source>
        <strain evidence="3">UoL-UT</strain>
    </source>
</reference>
<dbReference type="InterPro" id="IPR036084">
    <property type="entry name" value="Ser_inhib-like_sf"/>
</dbReference>
<accession>A0A443S097</accession>
<organism evidence="3 4">
    <name type="scientific">Leptotrombidium deliense</name>
    <dbReference type="NCBI Taxonomy" id="299467"/>
    <lineage>
        <taxon>Eukaryota</taxon>
        <taxon>Metazoa</taxon>
        <taxon>Ecdysozoa</taxon>
        <taxon>Arthropoda</taxon>
        <taxon>Chelicerata</taxon>
        <taxon>Arachnida</taxon>
        <taxon>Acari</taxon>
        <taxon>Acariformes</taxon>
        <taxon>Trombidiformes</taxon>
        <taxon>Prostigmata</taxon>
        <taxon>Anystina</taxon>
        <taxon>Parasitengona</taxon>
        <taxon>Trombiculoidea</taxon>
        <taxon>Trombiculidae</taxon>
        <taxon>Leptotrombidium</taxon>
    </lineage>
</organism>
<dbReference type="Proteomes" id="UP000288716">
    <property type="component" value="Unassembled WGS sequence"/>
</dbReference>
<evidence type="ECO:0000313" key="4">
    <source>
        <dbReference type="Proteomes" id="UP000288716"/>
    </source>
</evidence>
<evidence type="ECO:0000256" key="1">
    <source>
        <dbReference type="SAM" id="SignalP"/>
    </source>
</evidence>
<keyword evidence="4" id="KW-1185">Reference proteome</keyword>
<dbReference type="OrthoDB" id="3438930at2759"/>
<name>A0A443S097_9ACAR</name>
<feature type="domain" description="TIL" evidence="2">
    <location>
        <begin position="23"/>
        <end position="71"/>
    </location>
</feature>
<dbReference type="CDD" id="cd19941">
    <property type="entry name" value="TIL"/>
    <property type="match status" value="1"/>
</dbReference>
<sequence length="76" mass="8187">MKEIIPVLALCLLMVCAVSSTDCSAGESYQNCGSKCQEQYDNRHTTSSCNDECTEGCFCSSGTFRCSNNECSSSCD</sequence>
<proteinExistence type="predicted"/>
<dbReference type="EMBL" id="NCKV01014467">
    <property type="protein sequence ID" value="RWS20958.1"/>
    <property type="molecule type" value="Genomic_DNA"/>
</dbReference>
<dbReference type="VEuPathDB" id="VectorBase:LDEU011082"/>
<comment type="caution">
    <text evidence="3">The sequence shown here is derived from an EMBL/GenBank/DDBJ whole genome shotgun (WGS) entry which is preliminary data.</text>
</comment>
<dbReference type="AlphaFoldDB" id="A0A443S097"/>
<dbReference type="Gene3D" id="2.10.25.10">
    <property type="entry name" value="Laminin"/>
    <property type="match status" value="1"/>
</dbReference>
<evidence type="ECO:0000313" key="3">
    <source>
        <dbReference type="EMBL" id="RWS20958.1"/>
    </source>
</evidence>
<keyword evidence="1" id="KW-0732">Signal</keyword>
<evidence type="ECO:0000259" key="2">
    <source>
        <dbReference type="Pfam" id="PF01826"/>
    </source>
</evidence>
<dbReference type="Pfam" id="PF01826">
    <property type="entry name" value="TIL"/>
    <property type="match status" value="1"/>
</dbReference>
<feature type="signal peptide" evidence="1">
    <location>
        <begin position="1"/>
        <end position="20"/>
    </location>
</feature>
<dbReference type="SUPFAM" id="SSF57567">
    <property type="entry name" value="Serine protease inhibitors"/>
    <property type="match status" value="1"/>
</dbReference>